<dbReference type="InterPro" id="IPR024422">
    <property type="entry name" value="Protein_unknown_function_OB"/>
</dbReference>
<evidence type="ECO:0000313" key="1">
    <source>
        <dbReference type="EMBL" id="MCM1987630.1"/>
    </source>
</evidence>
<gene>
    <name evidence="1" type="ORF">KDK67_11680</name>
</gene>
<proteinExistence type="predicted"/>
<reference evidence="1" key="1">
    <citation type="journal article" date="2021" name="mSystems">
        <title>Bacteria and Archaea Synergistically Convert Glycine Betaine to Biogenic Methane in the Formosa Cold Seep of the South China Sea.</title>
        <authorList>
            <person name="Li L."/>
            <person name="Zhang W."/>
            <person name="Zhang S."/>
            <person name="Song L."/>
            <person name="Sun Q."/>
            <person name="Zhang H."/>
            <person name="Xiang H."/>
            <person name="Dong X."/>
        </authorList>
    </citation>
    <scope>NUCLEOTIDE SEQUENCE</scope>
    <source>
        <strain evidence="1">LLY</strain>
    </source>
</reference>
<dbReference type="Proteomes" id="UP001056766">
    <property type="component" value="Unassembled WGS sequence"/>
</dbReference>
<comment type="caution">
    <text evidence="1">The sequence shown here is derived from an EMBL/GenBank/DDBJ whole genome shotgun (WGS) entry which is preliminary data.</text>
</comment>
<evidence type="ECO:0000313" key="2">
    <source>
        <dbReference type="Proteomes" id="UP001056766"/>
    </source>
</evidence>
<dbReference type="Pfam" id="PF12869">
    <property type="entry name" value="tRNA_anti-like"/>
    <property type="match status" value="1"/>
</dbReference>
<name>A0A9E4ZGS9_9EURY</name>
<keyword evidence="2" id="KW-1185">Reference proteome</keyword>
<dbReference type="AlphaFoldDB" id="A0A9E4ZGS9"/>
<dbReference type="RefSeq" id="WP_250868975.1">
    <property type="nucleotide sequence ID" value="NZ_JAGSOI010000060.1"/>
</dbReference>
<reference evidence="1" key="2">
    <citation type="submission" date="2021-04" db="EMBL/GenBank/DDBJ databases">
        <authorList>
            <person name="Dong X."/>
        </authorList>
    </citation>
    <scope>NUCLEOTIDE SEQUENCE</scope>
    <source>
        <strain evidence="1">LLY</strain>
    </source>
</reference>
<sequence length="151" mass="16477">MRFIKIGIVLLLMAVLVVSGCSDSGDTEEVSEVAEDLGVDVVSTSFDDLGIIYCNPEVTQDEIATLIDEEYKGNFVQWTGTVFAITNNGNSYTVQVQHCPDSLSDAGVTFSQDQNDAVSQVIKGQEITYVGRITRYQDNVGLWIEEASLVV</sequence>
<accession>A0A9E4ZGS9</accession>
<dbReference type="PROSITE" id="PS51257">
    <property type="entry name" value="PROKAR_LIPOPROTEIN"/>
    <property type="match status" value="1"/>
</dbReference>
<dbReference type="EMBL" id="JAGSOI010000060">
    <property type="protein sequence ID" value="MCM1987630.1"/>
    <property type="molecule type" value="Genomic_DNA"/>
</dbReference>
<organism evidence="1 2">
    <name type="scientific">Methanococcoides seepicolus</name>
    <dbReference type="NCBI Taxonomy" id="2828780"/>
    <lineage>
        <taxon>Archaea</taxon>
        <taxon>Methanobacteriati</taxon>
        <taxon>Methanobacteriota</taxon>
        <taxon>Stenosarchaea group</taxon>
        <taxon>Methanomicrobia</taxon>
        <taxon>Methanosarcinales</taxon>
        <taxon>Methanosarcinaceae</taxon>
        <taxon>Methanococcoides</taxon>
    </lineage>
</organism>
<protein>
    <submittedName>
        <fullName evidence="1">Uncharacterized protein</fullName>
    </submittedName>
</protein>